<feature type="transmembrane region" description="Helical" evidence="5">
    <location>
        <begin position="214"/>
        <end position="233"/>
    </location>
</feature>
<gene>
    <name evidence="8" type="ORF">KP509_31G002600</name>
</gene>
<feature type="transmembrane region" description="Helical" evidence="5">
    <location>
        <begin position="472"/>
        <end position="490"/>
    </location>
</feature>
<feature type="transmembrane region" description="Helical" evidence="5">
    <location>
        <begin position="84"/>
        <end position="105"/>
    </location>
</feature>
<feature type="domain" description="Nodulin-like" evidence="6">
    <location>
        <begin position="19"/>
        <end position="262"/>
    </location>
</feature>
<feature type="transmembrane region" description="Helical" evidence="5">
    <location>
        <begin position="245"/>
        <end position="264"/>
    </location>
</feature>
<name>A0A8T2QWV0_CERRI</name>
<dbReference type="Pfam" id="PF06813">
    <property type="entry name" value="Nodulin-like"/>
    <property type="match status" value="1"/>
</dbReference>
<dbReference type="InterPro" id="IPR010658">
    <property type="entry name" value="Nodulin-like"/>
</dbReference>
<keyword evidence="4 5" id="KW-0472">Membrane</keyword>
<evidence type="ECO:0000259" key="6">
    <source>
        <dbReference type="Pfam" id="PF06813"/>
    </source>
</evidence>
<evidence type="ECO:0000313" key="9">
    <source>
        <dbReference type="Proteomes" id="UP000825935"/>
    </source>
</evidence>
<dbReference type="PANTHER" id="PTHR21576:SF84">
    <property type="entry name" value="FAMILY PROTEIN, PUTATIVE, EXPRESSED-RELATED"/>
    <property type="match status" value="1"/>
</dbReference>
<dbReference type="Pfam" id="PF23262">
    <property type="entry name" value="NFD4_C"/>
    <property type="match status" value="1"/>
</dbReference>
<evidence type="ECO:0000256" key="1">
    <source>
        <dbReference type="ARBA" id="ARBA00004141"/>
    </source>
</evidence>
<evidence type="ECO:0000256" key="5">
    <source>
        <dbReference type="SAM" id="Phobius"/>
    </source>
</evidence>
<evidence type="ECO:0000313" key="8">
    <source>
        <dbReference type="EMBL" id="KAH7287911.1"/>
    </source>
</evidence>
<reference evidence="8" key="1">
    <citation type="submission" date="2021-08" db="EMBL/GenBank/DDBJ databases">
        <title>WGS assembly of Ceratopteris richardii.</title>
        <authorList>
            <person name="Marchant D.B."/>
            <person name="Chen G."/>
            <person name="Jenkins J."/>
            <person name="Shu S."/>
            <person name="Leebens-Mack J."/>
            <person name="Grimwood J."/>
            <person name="Schmutz J."/>
            <person name="Soltis P."/>
            <person name="Soltis D."/>
            <person name="Chen Z.-H."/>
        </authorList>
    </citation>
    <scope>NUCLEOTIDE SEQUENCE</scope>
    <source>
        <strain evidence="8">Whitten #5841</strain>
        <tissue evidence="8">Leaf</tissue>
    </source>
</reference>
<accession>A0A8T2QWV0</accession>
<feature type="transmembrane region" description="Helical" evidence="5">
    <location>
        <begin position="180"/>
        <end position="202"/>
    </location>
</feature>
<keyword evidence="9" id="KW-1185">Reference proteome</keyword>
<feature type="transmembrane region" description="Helical" evidence="5">
    <location>
        <begin position="376"/>
        <end position="396"/>
    </location>
</feature>
<evidence type="ECO:0008006" key="10">
    <source>
        <dbReference type="Google" id="ProtNLM"/>
    </source>
</evidence>
<dbReference type="OMA" id="SEVAPPW"/>
<dbReference type="InterPro" id="IPR056555">
    <property type="entry name" value="NFD4_C"/>
</dbReference>
<dbReference type="GO" id="GO:0016020">
    <property type="term" value="C:membrane"/>
    <property type="evidence" value="ECO:0007669"/>
    <property type="project" value="UniProtKB-SubCell"/>
</dbReference>
<feature type="domain" description="NFD4 C-terminal" evidence="7">
    <location>
        <begin position="375"/>
        <end position="493"/>
    </location>
</feature>
<dbReference type="OrthoDB" id="410267at2759"/>
<evidence type="ECO:0000256" key="3">
    <source>
        <dbReference type="ARBA" id="ARBA00022989"/>
    </source>
</evidence>
<keyword evidence="3 5" id="KW-1133">Transmembrane helix</keyword>
<dbReference type="EMBL" id="CM035436">
    <property type="protein sequence ID" value="KAH7287911.1"/>
    <property type="molecule type" value="Genomic_DNA"/>
</dbReference>
<comment type="subcellular location">
    <subcellularLocation>
        <location evidence="1">Membrane</location>
        <topology evidence="1">Multi-pass membrane protein</topology>
    </subcellularLocation>
</comment>
<evidence type="ECO:0000256" key="2">
    <source>
        <dbReference type="ARBA" id="ARBA00022692"/>
    </source>
</evidence>
<comment type="caution">
    <text evidence="8">The sequence shown here is derived from an EMBL/GenBank/DDBJ whole genome shotgun (WGS) entry which is preliminary data.</text>
</comment>
<dbReference type="EMBL" id="CM035436">
    <property type="protein sequence ID" value="KAH7287910.1"/>
    <property type="molecule type" value="Genomic_DNA"/>
</dbReference>
<dbReference type="Proteomes" id="UP000825935">
    <property type="component" value="Chromosome 31"/>
</dbReference>
<keyword evidence="2 5" id="KW-0812">Transmembrane</keyword>
<evidence type="ECO:0000259" key="7">
    <source>
        <dbReference type="Pfam" id="PF23262"/>
    </source>
</evidence>
<dbReference type="SUPFAM" id="SSF103473">
    <property type="entry name" value="MFS general substrate transporter"/>
    <property type="match status" value="1"/>
</dbReference>
<dbReference type="InterPro" id="IPR036259">
    <property type="entry name" value="MFS_trans_sf"/>
</dbReference>
<dbReference type="PANTHER" id="PTHR21576">
    <property type="entry name" value="UNCHARACTERIZED NODULIN-LIKE PROTEIN"/>
    <property type="match status" value="1"/>
</dbReference>
<feature type="transmembrane region" description="Helical" evidence="5">
    <location>
        <begin position="408"/>
        <end position="426"/>
    </location>
</feature>
<organism evidence="8 9">
    <name type="scientific">Ceratopteris richardii</name>
    <name type="common">Triangle waterfern</name>
    <dbReference type="NCBI Taxonomy" id="49495"/>
    <lineage>
        <taxon>Eukaryota</taxon>
        <taxon>Viridiplantae</taxon>
        <taxon>Streptophyta</taxon>
        <taxon>Embryophyta</taxon>
        <taxon>Tracheophyta</taxon>
        <taxon>Polypodiopsida</taxon>
        <taxon>Polypodiidae</taxon>
        <taxon>Polypodiales</taxon>
        <taxon>Pteridineae</taxon>
        <taxon>Pteridaceae</taxon>
        <taxon>Parkerioideae</taxon>
        <taxon>Ceratopteris</taxon>
    </lineage>
</organism>
<sequence length="505" mass="55611">MEMKAPYASLNLREIVQGRWTMAVVSFYILACSGGTYIFGIYSGAVKEELQYTQETLDTLGFFKDIGSSVGIIAGLMNEVLPPWVILLTGAFMNLFGYIMVWLAVTHRIVRPPTWQMNLFIRVGANSQTFANTGVMVTFVKNFPHGRGEVLGILKGFVGLSGALFTQAHHALYRDDARGVIFLIAVLPSFVNLIFMFFIRPISPVYDKRERRNIYHFLYAALFIAAVLLIAILLENQVQLSCLGFEVFGALSVAIVLSVILIGIRAEYLLKKETMVELPPPSTMCPTVMASVAADDIRKTETDSRPLSVIDGFEHRKSQPNAELESSVAEGTTYSTISREAFIMKNRKPSGKIKLFLSNWPERGDNFTILQALLSFDLWAVFVSVSCGVGVTLTAVDNMGQIGESNGYSNQSIATFVSLLSIWNFLRKVSAGFGSEFLLRRFRCPRPLILTLVLATACLGHIMIAFPAANTLYLASIVLGFCFGVVSVSARSCHCILPSSRSCSG</sequence>
<dbReference type="AlphaFoldDB" id="A0A8T2QWV0"/>
<feature type="transmembrane region" description="Helical" evidence="5">
    <location>
        <begin position="20"/>
        <end position="42"/>
    </location>
</feature>
<proteinExistence type="predicted"/>
<protein>
    <recommendedName>
        <fullName evidence="10">Nodulin-like domain-containing protein</fullName>
    </recommendedName>
</protein>
<evidence type="ECO:0000256" key="4">
    <source>
        <dbReference type="ARBA" id="ARBA00023136"/>
    </source>
</evidence>
<feature type="transmembrane region" description="Helical" evidence="5">
    <location>
        <begin position="447"/>
        <end position="466"/>
    </location>
</feature>